<sequence>MHVTYAAAIEYDGGKYGVAMLSKEKPLAY</sequence>
<accession>J9CU95</accession>
<feature type="non-terminal residue" evidence="1">
    <location>
        <position position="29"/>
    </location>
</feature>
<dbReference type="AlphaFoldDB" id="J9CU95"/>
<protein>
    <submittedName>
        <fullName evidence="1">Uncharacterized protein</fullName>
    </submittedName>
</protein>
<gene>
    <name evidence="1" type="ORF">EVA_08096</name>
</gene>
<comment type="caution">
    <text evidence="1">The sequence shown here is derived from an EMBL/GenBank/DDBJ whole genome shotgun (WGS) entry which is preliminary data.</text>
</comment>
<dbReference type="EMBL" id="AMCI01002031">
    <property type="protein sequence ID" value="EJX03796.1"/>
    <property type="molecule type" value="Genomic_DNA"/>
</dbReference>
<reference evidence="1" key="1">
    <citation type="journal article" date="2012" name="PLoS ONE">
        <title>Gene sets for utilization of primary and secondary nutrition supplies in the distal gut of endangered iberian lynx.</title>
        <authorList>
            <person name="Alcaide M."/>
            <person name="Messina E."/>
            <person name="Richter M."/>
            <person name="Bargiela R."/>
            <person name="Peplies J."/>
            <person name="Huws S.A."/>
            <person name="Newbold C.J."/>
            <person name="Golyshin P.N."/>
            <person name="Simon M.A."/>
            <person name="Lopez G."/>
            <person name="Yakimov M.M."/>
            <person name="Ferrer M."/>
        </authorList>
    </citation>
    <scope>NUCLEOTIDE SEQUENCE</scope>
</reference>
<proteinExistence type="predicted"/>
<organism evidence="1">
    <name type="scientific">gut metagenome</name>
    <dbReference type="NCBI Taxonomy" id="749906"/>
    <lineage>
        <taxon>unclassified sequences</taxon>
        <taxon>metagenomes</taxon>
        <taxon>organismal metagenomes</taxon>
    </lineage>
</organism>
<evidence type="ECO:0000313" key="1">
    <source>
        <dbReference type="EMBL" id="EJX03796.1"/>
    </source>
</evidence>
<name>J9CU95_9ZZZZ</name>